<dbReference type="PRINTS" id="PR00039">
    <property type="entry name" value="HTHLYSR"/>
</dbReference>
<evidence type="ECO:0000259" key="5">
    <source>
        <dbReference type="PROSITE" id="PS50931"/>
    </source>
</evidence>
<dbReference type="Pfam" id="PF00126">
    <property type="entry name" value="HTH_1"/>
    <property type="match status" value="1"/>
</dbReference>
<keyword evidence="4" id="KW-0804">Transcription</keyword>
<dbReference type="AlphaFoldDB" id="A0A934IRR0"/>
<comment type="caution">
    <text evidence="6">The sequence shown here is derived from an EMBL/GenBank/DDBJ whole genome shotgun (WGS) entry which is preliminary data.</text>
</comment>
<dbReference type="InterPro" id="IPR036390">
    <property type="entry name" value="WH_DNA-bd_sf"/>
</dbReference>
<dbReference type="CDD" id="cd08422">
    <property type="entry name" value="PBP2_CrgA_like"/>
    <property type="match status" value="1"/>
</dbReference>
<dbReference type="Pfam" id="PF03466">
    <property type="entry name" value="LysR_substrate"/>
    <property type="match status" value="1"/>
</dbReference>
<dbReference type="GO" id="GO:0043565">
    <property type="term" value="F:sequence-specific DNA binding"/>
    <property type="evidence" value="ECO:0007669"/>
    <property type="project" value="TreeGrafter"/>
</dbReference>
<organism evidence="6 7">
    <name type="scientific">Acuticoccus mangrovi</name>
    <dbReference type="NCBI Taxonomy" id="2796142"/>
    <lineage>
        <taxon>Bacteria</taxon>
        <taxon>Pseudomonadati</taxon>
        <taxon>Pseudomonadota</taxon>
        <taxon>Alphaproteobacteria</taxon>
        <taxon>Hyphomicrobiales</taxon>
        <taxon>Amorphaceae</taxon>
        <taxon>Acuticoccus</taxon>
    </lineage>
</organism>
<dbReference type="PROSITE" id="PS50931">
    <property type="entry name" value="HTH_LYSR"/>
    <property type="match status" value="1"/>
</dbReference>
<comment type="similarity">
    <text evidence="1">Belongs to the LysR transcriptional regulatory family.</text>
</comment>
<accession>A0A934IRR0</accession>
<dbReference type="PANTHER" id="PTHR30537">
    <property type="entry name" value="HTH-TYPE TRANSCRIPTIONAL REGULATOR"/>
    <property type="match status" value="1"/>
</dbReference>
<sequence length="326" mass="36458">MRYRPQNSIEDLNVLLAVIRSGNFSSAARELGLPPSSVSRRIRAIEERLGVALFKRNTREVQATEAGIAYADQVERILGDLQDAETGISLQTRLPEGVLHIESMPGLTAALVTPLLTKFAEAYPMIRIDLRVSNGTIETLAPETDVGIRYDLGAPSSLITRKLTTTRQATYAAPSYLAKRGVPKTPDELVEHNLIPTAYDFHDVTWRFRRGDYKRLIVAQGNMRTNDVNAARISTVHGLGITVVHNWMMDAAIASGQIVEILSDYEVSTARFFDRQVHAIYPPAMREVQKVQVFINFLVRELRSDHHRFTADLPSPFRSAETTVEC</sequence>
<dbReference type="Gene3D" id="3.40.190.290">
    <property type="match status" value="1"/>
</dbReference>
<proteinExistence type="inferred from homology"/>
<name>A0A934IRR0_9HYPH</name>
<evidence type="ECO:0000256" key="1">
    <source>
        <dbReference type="ARBA" id="ARBA00009437"/>
    </source>
</evidence>
<evidence type="ECO:0000256" key="4">
    <source>
        <dbReference type="ARBA" id="ARBA00023163"/>
    </source>
</evidence>
<gene>
    <name evidence="6" type="ORF">JCR33_15120</name>
</gene>
<dbReference type="Proteomes" id="UP000609531">
    <property type="component" value="Unassembled WGS sequence"/>
</dbReference>
<dbReference type="SUPFAM" id="SSF53850">
    <property type="entry name" value="Periplasmic binding protein-like II"/>
    <property type="match status" value="1"/>
</dbReference>
<evidence type="ECO:0000256" key="2">
    <source>
        <dbReference type="ARBA" id="ARBA00023015"/>
    </source>
</evidence>
<evidence type="ECO:0000313" key="6">
    <source>
        <dbReference type="EMBL" id="MBJ3777037.1"/>
    </source>
</evidence>
<dbReference type="SUPFAM" id="SSF46785">
    <property type="entry name" value="Winged helix' DNA-binding domain"/>
    <property type="match status" value="1"/>
</dbReference>
<keyword evidence="7" id="KW-1185">Reference proteome</keyword>
<feature type="domain" description="HTH lysR-type" evidence="5">
    <location>
        <begin position="7"/>
        <end position="64"/>
    </location>
</feature>
<keyword evidence="3" id="KW-0238">DNA-binding</keyword>
<dbReference type="InterPro" id="IPR000847">
    <property type="entry name" value="LysR_HTH_N"/>
</dbReference>
<evidence type="ECO:0000313" key="7">
    <source>
        <dbReference type="Proteomes" id="UP000609531"/>
    </source>
</evidence>
<dbReference type="EMBL" id="JAEKJA010000012">
    <property type="protein sequence ID" value="MBJ3777037.1"/>
    <property type="molecule type" value="Genomic_DNA"/>
</dbReference>
<dbReference type="InterPro" id="IPR036388">
    <property type="entry name" value="WH-like_DNA-bd_sf"/>
</dbReference>
<keyword evidence="2" id="KW-0805">Transcription regulation</keyword>
<dbReference type="FunFam" id="1.10.10.10:FF:000001">
    <property type="entry name" value="LysR family transcriptional regulator"/>
    <property type="match status" value="1"/>
</dbReference>
<dbReference type="PANTHER" id="PTHR30537:SF5">
    <property type="entry name" value="HTH-TYPE TRANSCRIPTIONAL ACTIVATOR TTDR-RELATED"/>
    <property type="match status" value="1"/>
</dbReference>
<protein>
    <submittedName>
        <fullName evidence="6">LysR family transcriptional regulator</fullName>
    </submittedName>
</protein>
<dbReference type="Gene3D" id="1.10.10.10">
    <property type="entry name" value="Winged helix-like DNA-binding domain superfamily/Winged helix DNA-binding domain"/>
    <property type="match status" value="1"/>
</dbReference>
<reference evidence="6" key="1">
    <citation type="submission" date="2020-12" db="EMBL/GenBank/DDBJ databases">
        <title>Bacterial taxonomy.</title>
        <authorList>
            <person name="Pan X."/>
        </authorList>
    </citation>
    <scope>NUCLEOTIDE SEQUENCE</scope>
    <source>
        <strain evidence="6">B2012</strain>
    </source>
</reference>
<dbReference type="GO" id="GO:0003700">
    <property type="term" value="F:DNA-binding transcription factor activity"/>
    <property type="evidence" value="ECO:0007669"/>
    <property type="project" value="InterPro"/>
</dbReference>
<dbReference type="InterPro" id="IPR005119">
    <property type="entry name" value="LysR_subst-bd"/>
</dbReference>
<evidence type="ECO:0000256" key="3">
    <source>
        <dbReference type="ARBA" id="ARBA00023125"/>
    </source>
</evidence>
<dbReference type="RefSeq" id="WP_198882937.1">
    <property type="nucleotide sequence ID" value="NZ_JAEKJA010000012.1"/>
</dbReference>
<dbReference type="InterPro" id="IPR058163">
    <property type="entry name" value="LysR-type_TF_proteobact-type"/>
</dbReference>
<dbReference type="GO" id="GO:0006351">
    <property type="term" value="P:DNA-templated transcription"/>
    <property type="evidence" value="ECO:0007669"/>
    <property type="project" value="TreeGrafter"/>
</dbReference>